<keyword evidence="2" id="KW-0413">Isomerase</keyword>
<dbReference type="Gene3D" id="1.50.10.10">
    <property type="match status" value="1"/>
</dbReference>
<organism evidence="3 4">
    <name type="scientific">Bifidobacterium pullorum subsp. saeculare</name>
    <dbReference type="NCBI Taxonomy" id="78257"/>
    <lineage>
        <taxon>Bacteria</taxon>
        <taxon>Bacillati</taxon>
        <taxon>Actinomycetota</taxon>
        <taxon>Actinomycetes</taxon>
        <taxon>Bifidobacteriales</taxon>
        <taxon>Bifidobacteriaceae</taxon>
        <taxon>Bifidobacterium</taxon>
    </lineage>
</organism>
<evidence type="ECO:0000256" key="2">
    <source>
        <dbReference type="ARBA" id="ARBA00023235"/>
    </source>
</evidence>
<comment type="similarity">
    <text evidence="1">Belongs to the N-acylglucosamine 2-epimerase family.</text>
</comment>
<dbReference type="Pfam" id="PF07221">
    <property type="entry name" value="GlcNAc_2-epim"/>
    <property type="match status" value="1"/>
</dbReference>
<sequence length="422" mass="47051">MTDAKAAYAYGTADNIALLDRETQELVNFGRHFPAPNGGSAWLDSTGQPDPSHGVETWITSRMAHVYTLGHLYGMEGCEELVDRALAGLTGPLHDDEHGGWYPGVAEDGTPAEGKECYAHAFVILAATSATLIGRPGARELLDEALATYDRHFWDEERGLAVDTWNTAFTVCDPYRGLNANMHTVEAFLAVADVLGREDYRVRAGRIIDHVIGWAKANEWRIPEHFHEDWSLDLERNHDKPDDQFKPYGATPGHGIEWSRLIAQWALSTYPGEDNAASRKPYVDAAEALFNRALKDAWNRNGTVGLAYTTDWHGEPVVTDRMHWTLAEAVNASATLAAVTGKQEYRDWYATFWQYIDEYLIDHKHGSWFHQLNQDNQVIGTVWPGKSDLYHATQATLIPRLDPAVSVAPALKADLSVRAGER</sequence>
<evidence type="ECO:0000256" key="1">
    <source>
        <dbReference type="ARBA" id="ARBA00008558"/>
    </source>
</evidence>
<reference evidence="3" key="2">
    <citation type="journal article" date="2021" name="Sci. Rep.">
        <title>The distribution of antibiotic resistance genes in chicken gut microbiota commensals.</title>
        <authorList>
            <person name="Juricova H."/>
            <person name="Matiasovicova J."/>
            <person name="Kubasova T."/>
            <person name="Cejkova D."/>
            <person name="Rychlik I."/>
        </authorList>
    </citation>
    <scope>NUCLEOTIDE SEQUENCE</scope>
    <source>
        <strain evidence="3">An836</strain>
    </source>
</reference>
<dbReference type="AlphaFoldDB" id="A0A938WZ44"/>
<dbReference type="InterPro" id="IPR008928">
    <property type="entry name" value="6-hairpin_glycosidase_sf"/>
</dbReference>
<comment type="caution">
    <text evidence="3">The sequence shown here is derived from an EMBL/GenBank/DDBJ whole genome shotgun (WGS) entry which is preliminary data.</text>
</comment>
<dbReference type="GO" id="GO:0005975">
    <property type="term" value="P:carbohydrate metabolic process"/>
    <property type="evidence" value="ECO:0007669"/>
    <property type="project" value="InterPro"/>
</dbReference>
<dbReference type="GO" id="GO:0016853">
    <property type="term" value="F:isomerase activity"/>
    <property type="evidence" value="ECO:0007669"/>
    <property type="project" value="UniProtKB-KW"/>
</dbReference>
<dbReference type="Proteomes" id="UP000718821">
    <property type="component" value="Unassembled WGS sequence"/>
</dbReference>
<evidence type="ECO:0000313" key="3">
    <source>
        <dbReference type="EMBL" id="MBM6700303.1"/>
    </source>
</evidence>
<dbReference type="InterPro" id="IPR010819">
    <property type="entry name" value="AGE/CE"/>
</dbReference>
<accession>A0A938WZ44</accession>
<protein>
    <submittedName>
        <fullName evidence="3">AGE family epimerase/isomerase</fullName>
    </submittedName>
</protein>
<keyword evidence="4" id="KW-1185">Reference proteome</keyword>
<name>A0A938WZ44_9BIFI</name>
<dbReference type="EMBL" id="JACLYU010000023">
    <property type="protein sequence ID" value="MBM6700303.1"/>
    <property type="molecule type" value="Genomic_DNA"/>
</dbReference>
<evidence type="ECO:0000313" key="4">
    <source>
        <dbReference type="Proteomes" id="UP000718821"/>
    </source>
</evidence>
<proteinExistence type="inferred from homology"/>
<dbReference type="RefSeq" id="WP_204469620.1">
    <property type="nucleotide sequence ID" value="NZ_JACLYU010000023.1"/>
</dbReference>
<dbReference type="SUPFAM" id="SSF48208">
    <property type="entry name" value="Six-hairpin glycosidases"/>
    <property type="match status" value="1"/>
</dbReference>
<dbReference type="PANTHER" id="PTHR15108">
    <property type="entry name" value="N-ACYLGLUCOSAMINE-2-EPIMERASE"/>
    <property type="match status" value="1"/>
</dbReference>
<gene>
    <name evidence="3" type="ORF">H7U32_08370</name>
</gene>
<reference evidence="3" key="1">
    <citation type="submission" date="2020-08" db="EMBL/GenBank/DDBJ databases">
        <authorList>
            <person name="Cejkova D."/>
            <person name="Kubasova T."/>
            <person name="Jahodarova E."/>
            <person name="Rychlik I."/>
        </authorList>
    </citation>
    <scope>NUCLEOTIDE SEQUENCE</scope>
    <source>
        <strain evidence="3">An836</strain>
    </source>
</reference>
<dbReference type="InterPro" id="IPR012341">
    <property type="entry name" value="6hp_glycosidase-like_sf"/>
</dbReference>